<dbReference type="Gene3D" id="3.40.50.10540">
    <property type="entry name" value="Crotonobetainyl-coa:carnitine coa-transferase, domain 1"/>
    <property type="match status" value="1"/>
</dbReference>
<dbReference type="InterPro" id="IPR050483">
    <property type="entry name" value="CoA-transferase_III_domain"/>
</dbReference>
<dbReference type="PANTHER" id="PTHR48207:SF3">
    <property type="entry name" value="SUCCINATE--HYDROXYMETHYLGLUTARATE COA-TRANSFERASE"/>
    <property type="match status" value="1"/>
</dbReference>
<keyword evidence="1 2" id="KW-0808">Transferase</keyword>
<evidence type="ECO:0000313" key="2">
    <source>
        <dbReference type="EMBL" id="MFC6999082.1"/>
    </source>
</evidence>
<dbReference type="PANTHER" id="PTHR48207">
    <property type="entry name" value="SUCCINATE--HYDROXYMETHYLGLUTARATE COA-TRANSFERASE"/>
    <property type="match status" value="1"/>
</dbReference>
<dbReference type="EMBL" id="JBHSYQ010000015">
    <property type="protein sequence ID" value="MFC6999082.1"/>
    <property type="molecule type" value="Genomic_DNA"/>
</dbReference>
<evidence type="ECO:0000256" key="1">
    <source>
        <dbReference type="ARBA" id="ARBA00022679"/>
    </source>
</evidence>
<comment type="caution">
    <text evidence="2">The sequence shown here is derived from an EMBL/GenBank/DDBJ whole genome shotgun (WGS) entry which is preliminary data.</text>
</comment>
<dbReference type="GO" id="GO:0016740">
    <property type="term" value="F:transferase activity"/>
    <property type="evidence" value="ECO:0007669"/>
    <property type="project" value="UniProtKB-KW"/>
</dbReference>
<dbReference type="SUPFAM" id="SSF89796">
    <property type="entry name" value="CoA-transferase family III (CaiB/BaiF)"/>
    <property type="match status" value="1"/>
</dbReference>
<dbReference type="InterPro" id="IPR044855">
    <property type="entry name" value="CoA-Trfase_III_dom3_sf"/>
</dbReference>
<evidence type="ECO:0000313" key="3">
    <source>
        <dbReference type="Proteomes" id="UP001596405"/>
    </source>
</evidence>
<gene>
    <name evidence="2" type="ORF">ACFQHR_15715</name>
</gene>
<reference evidence="3" key="1">
    <citation type="journal article" date="2019" name="Int. J. Syst. Evol. Microbiol.">
        <title>The Global Catalogue of Microorganisms (GCM) 10K type strain sequencing project: providing services to taxonomists for standard genome sequencing and annotation.</title>
        <authorList>
            <consortium name="The Broad Institute Genomics Platform"/>
            <consortium name="The Broad Institute Genome Sequencing Center for Infectious Disease"/>
            <person name="Wu L."/>
            <person name="Ma J."/>
        </authorList>
    </citation>
    <scope>NUCLEOTIDE SEQUENCE [LARGE SCALE GENOMIC DNA]</scope>
    <source>
        <strain evidence="3">CGMCC 4.7393</strain>
    </source>
</reference>
<organism evidence="2 3">
    <name type="scientific">Rufibacter roseus</name>
    <dbReference type="NCBI Taxonomy" id="1567108"/>
    <lineage>
        <taxon>Bacteria</taxon>
        <taxon>Pseudomonadati</taxon>
        <taxon>Bacteroidota</taxon>
        <taxon>Cytophagia</taxon>
        <taxon>Cytophagales</taxon>
        <taxon>Hymenobacteraceae</taxon>
        <taxon>Rufibacter</taxon>
    </lineage>
</organism>
<sequence length="400" mass="43684">MSGKGSFQDLLVVELASVLAGPSVGQFFAEMGATVIKVENLRTSGDVTRSWKLSTEPPEAQVSAYFASANWGKQSVCVDLTSQEVREALYSIIKKADVVLVSFKPGDAEKLQMDYERLSTMNSSLIYGHVTGYGKDVPRAGYDAVLQAEAGFMYLNGEPDGPPVKMPVALIDLLAAHQLKEGMLAALYLRERTGKGQYVEVSLLRTAIASLANQATNFLVAGKAPERMGSEHPNIVPYGTVFKTADHKELVLAIGDDRQFKTLCQVLGAPELADRPEFRSNKDRVRHRSELKPLLKELIAGQERESLLQTLIDNHVPAGAVHTIPEALRQPLAQPQILSSQGMLGVRQIAFQVAGGPELTIDRPPLLGQHTWHVLTAVAGLKEEQLHELAQNQLIYPYSP</sequence>
<accession>A0ABW2DMJ6</accession>
<proteinExistence type="predicted"/>
<dbReference type="Pfam" id="PF02515">
    <property type="entry name" value="CoA_transf_3"/>
    <property type="match status" value="1"/>
</dbReference>
<dbReference type="InterPro" id="IPR023606">
    <property type="entry name" value="CoA-Trfase_III_dom_1_sf"/>
</dbReference>
<dbReference type="Gene3D" id="3.30.1540.10">
    <property type="entry name" value="formyl-coa transferase, domain 3"/>
    <property type="match status" value="1"/>
</dbReference>
<dbReference type="RefSeq" id="WP_066616860.1">
    <property type="nucleotide sequence ID" value="NZ_JBHSYQ010000015.1"/>
</dbReference>
<protein>
    <submittedName>
        <fullName evidence="2">CaiB/BaiF CoA transferase family protein</fullName>
    </submittedName>
</protein>
<name>A0ABW2DMJ6_9BACT</name>
<dbReference type="InterPro" id="IPR003673">
    <property type="entry name" value="CoA-Trfase_fam_III"/>
</dbReference>
<keyword evidence="3" id="KW-1185">Reference proteome</keyword>
<dbReference type="Proteomes" id="UP001596405">
    <property type="component" value="Unassembled WGS sequence"/>
</dbReference>